<name>A0A6M1SKS7_9HYPH</name>
<accession>A0A6M1SKS7</accession>
<evidence type="ECO:0000259" key="1">
    <source>
        <dbReference type="Pfam" id="PF06568"/>
    </source>
</evidence>
<proteinExistence type="predicted"/>
<dbReference type="Proteomes" id="UP000474802">
    <property type="component" value="Unassembled WGS sequence"/>
</dbReference>
<comment type="caution">
    <text evidence="2">The sequence shown here is derived from an EMBL/GenBank/DDBJ whole genome shotgun (WGS) entry which is preliminary data.</text>
</comment>
<evidence type="ECO:0000313" key="3">
    <source>
        <dbReference type="Proteomes" id="UP000474802"/>
    </source>
</evidence>
<organism evidence="2 3">
    <name type="scientific">Devosia aurantiaca</name>
    <dbReference type="NCBI Taxonomy" id="2714858"/>
    <lineage>
        <taxon>Bacteria</taxon>
        <taxon>Pseudomonadati</taxon>
        <taxon>Pseudomonadota</taxon>
        <taxon>Alphaproteobacteria</taxon>
        <taxon>Hyphomicrobiales</taxon>
        <taxon>Devosiaceae</taxon>
        <taxon>Devosia</taxon>
    </lineage>
</organism>
<dbReference type="Pfam" id="PF06568">
    <property type="entry name" value="YjiS-like"/>
    <property type="match status" value="1"/>
</dbReference>
<gene>
    <name evidence="2" type="ORF">G5575_04955</name>
</gene>
<evidence type="ECO:0000313" key="2">
    <source>
        <dbReference type="EMBL" id="NGP17116.1"/>
    </source>
</evidence>
<reference evidence="2 3" key="2">
    <citation type="submission" date="2020-03" db="EMBL/GenBank/DDBJ databases">
        <title>Devosia chinhatensis sp. nov., isolated from a hexachlorocyclohexane (HCH) dump site in India.</title>
        <authorList>
            <person name="Kumar M."/>
            <person name="Lal R."/>
        </authorList>
    </citation>
    <scope>NUCLEOTIDE SEQUENCE [LARGE SCALE GENOMIC DNA]</scope>
    <source>
        <strain evidence="2 3">H239</strain>
    </source>
</reference>
<protein>
    <submittedName>
        <fullName evidence="2">DUF1127 domain-containing protein</fullName>
    </submittedName>
</protein>
<feature type="domain" description="YjiS-like" evidence="1">
    <location>
        <begin position="9"/>
        <end position="38"/>
    </location>
</feature>
<sequence length="50" mass="5994">MNIIDTWLEKRRNRSTYRQLATLSDQMLGDIGITRYDLDKLRRGRPANDR</sequence>
<reference evidence="2 3" key="1">
    <citation type="submission" date="2020-02" db="EMBL/GenBank/DDBJ databases">
        <authorList>
            <person name="Khan S.A."/>
            <person name="Jeon C.O."/>
            <person name="Chun B.H."/>
        </authorList>
    </citation>
    <scope>NUCLEOTIDE SEQUENCE [LARGE SCALE GENOMIC DNA]</scope>
    <source>
        <strain evidence="2 3">H239</strain>
    </source>
</reference>
<dbReference type="EMBL" id="JAALFG010000001">
    <property type="protein sequence ID" value="NGP17116.1"/>
    <property type="molecule type" value="Genomic_DNA"/>
</dbReference>
<dbReference type="AlphaFoldDB" id="A0A6M1SKS7"/>
<dbReference type="InterPro" id="IPR009506">
    <property type="entry name" value="YjiS-like"/>
</dbReference>
<dbReference type="RefSeq" id="WP_164533329.1">
    <property type="nucleotide sequence ID" value="NZ_JAALFG010000001.1"/>
</dbReference>
<keyword evidence="3" id="KW-1185">Reference proteome</keyword>